<dbReference type="InterPro" id="IPR051327">
    <property type="entry name" value="MATE_MepA_subfamily"/>
</dbReference>
<dbReference type="Proteomes" id="UP000037392">
    <property type="component" value="Unassembled WGS sequence"/>
</dbReference>
<keyword evidence="5" id="KW-1003">Cell membrane</keyword>
<dbReference type="GO" id="GO:0046677">
    <property type="term" value="P:response to antibiotic"/>
    <property type="evidence" value="ECO:0007669"/>
    <property type="project" value="UniProtKB-KW"/>
</dbReference>
<evidence type="ECO:0000313" key="12">
    <source>
        <dbReference type="Proteomes" id="UP000037392"/>
    </source>
</evidence>
<evidence type="ECO:0000256" key="10">
    <source>
        <dbReference type="SAM" id="Phobius"/>
    </source>
</evidence>
<comment type="similarity">
    <text evidence="2">Belongs to the multi antimicrobial extrusion (MATE) (TC 2.A.66.1) family. MepA subfamily.</text>
</comment>
<feature type="transmembrane region" description="Helical" evidence="10">
    <location>
        <begin position="20"/>
        <end position="40"/>
    </location>
</feature>
<comment type="subcellular location">
    <subcellularLocation>
        <location evidence="1">Cell membrane</location>
        <topology evidence="1">Multi-pass membrane protein</topology>
    </subcellularLocation>
</comment>
<evidence type="ECO:0000256" key="3">
    <source>
        <dbReference type="ARBA" id="ARBA00022106"/>
    </source>
</evidence>
<dbReference type="PANTHER" id="PTHR43823">
    <property type="entry name" value="SPORULATION PROTEIN YKVU"/>
    <property type="match status" value="1"/>
</dbReference>
<feature type="transmembrane region" description="Helical" evidence="10">
    <location>
        <begin position="362"/>
        <end position="383"/>
    </location>
</feature>
<dbReference type="NCBIfam" id="TIGR00797">
    <property type="entry name" value="matE"/>
    <property type="match status" value="1"/>
</dbReference>
<feature type="transmembrane region" description="Helical" evidence="10">
    <location>
        <begin position="319"/>
        <end position="342"/>
    </location>
</feature>
<dbReference type="GO" id="GO:0005886">
    <property type="term" value="C:plasma membrane"/>
    <property type="evidence" value="ECO:0007669"/>
    <property type="project" value="UniProtKB-SubCell"/>
</dbReference>
<feature type="transmembrane region" description="Helical" evidence="10">
    <location>
        <begin position="395"/>
        <end position="416"/>
    </location>
</feature>
<dbReference type="InterPro" id="IPR002528">
    <property type="entry name" value="MATE_fam"/>
</dbReference>
<evidence type="ECO:0000256" key="6">
    <source>
        <dbReference type="ARBA" id="ARBA00022692"/>
    </source>
</evidence>
<comment type="caution">
    <text evidence="11">The sequence shown here is derived from an EMBL/GenBank/DDBJ whole genome shotgun (WGS) entry which is preliminary data.</text>
</comment>
<dbReference type="AlphaFoldDB" id="A0A0J9ENM4"/>
<evidence type="ECO:0000256" key="5">
    <source>
        <dbReference type="ARBA" id="ARBA00022475"/>
    </source>
</evidence>
<feature type="transmembrane region" description="Helical" evidence="10">
    <location>
        <begin position="140"/>
        <end position="161"/>
    </location>
</feature>
<dbReference type="CDD" id="cd13143">
    <property type="entry name" value="MATE_MepA_like"/>
    <property type="match status" value="1"/>
</dbReference>
<evidence type="ECO:0000256" key="4">
    <source>
        <dbReference type="ARBA" id="ARBA00022448"/>
    </source>
</evidence>
<protein>
    <recommendedName>
        <fullName evidence="3">Multidrug export protein MepA</fullName>
    </recommendedName>
</protein>
<dbReference type="RefSeq" id="WP_048930362.1">
    <property type="nucleotide sequence ID" value="NZ_KQ235880.1"/>
</dbReference>
<keyword evidence="8 10" id="KW-0472">Membrane</keyword>
<dbReference type="PANTHER" id="PTHR43823:SF3">
    <property type="entry name" value="MULTIDRUG EXPORT PROTEIN MEPA"/>
    <property type="match status" value="1"/>
</dbReference>
<evidence type="ECO:0000256" key="8">
    <source>
        <dbReference type="ARBA" id="ARBA00023136"/>
    </source>
</evidence>
<feature type="transmembrane region" description="Helical" evidence="10">
    <location>
        <begin position="102"/>
        <end position="120"/>
    </location>
</feature>
<feature type="transmembrane region" description="Helical" evidence="10">
    <location>
        <begin position="422"/>
        <end position="443"/>
    </location>
</feature>
<dbReference type="PATRIC" id="fig|742734.4.peg.3785"/>
<dbReference type="PIRSF" id="PIRSF006603">
    <property type="entry name" value="DinF"/>
    <property type="match status" value="1"/>
</dbReference>
<evidence type="ECO:0000313" key="11">
    <source>
        <dbReference type="EMBL" id="KMW17340.1"/>
    </source>
</evidence>
<sequence length="453" mass="49208">MSEKMNTRAMLLSDSPWKLVAKLSVPAIVGMVVVGLYNFMDGVYVGQMIGDRAMAAVSVSYPFTLANTGISTLIGVGSASVLSRAIGKKDQAVIDKIMGNLIALNLIFSLIIMAGGMIFTKQILMLSGAKGEILSLATRYLRIIFAGSLFVNFAQSANMIMRGEGLLKRAMMFSAGSAVMNIILDPVFILLLNPYGRGIDGAAYATILSQVAYAAATLWYFKKKSRAVRIHAIRIEKDLFHEIIGVGVSAMLMQVMMLVQQTVLYNLAAQHGGDTWQIILGATYRVVSFAFIPLWGLSQGYQPAVGTNYGAKQYDRVKYITKIFSIAATLLALIFYLPIMTAPKAILSMFITTLSVAEQGAGAFRLFFISFILLGFWIVVLTLMQSLGRATKASVLVILRQIVLYIPAAIIMPHVAGLGVHGIFTAPVITDMIVLIVAIRMAVSEFKRMDGKP</sequence>
<dbReference type="OrthoDB" id="9811110at2"/>
<gene>
    <name evidence="11" type="ORF">HMPREF9470_03529</name>
</gene>
<dbReference type="Pfam" id="PF01554">
    <property type="entry name" value="MatE"/>
    <property type="match status" value="2"/>
</dbReference>
<feature type="transmembrane region" description="Helical" evidence="10">
    <location>
        <begin position="173"/>
        <end position="195"/>
    </location>
</feature>
<feature type="transmembrane region" description="Helical" evidence="10">
    <location>
        <begin position="60"/>
        <end position="82"/>
    </location>
</feature>
<organism evidence="11 12">
    <name type="scientific">[Clostridium] citroniae WAL-19142</name>
    <dbReference type="NCBI Taxonomy" id="742734"/>
    <lineage>
        <taxon>Bacteria</taxon>
        <taxon>Bacillati</taxon>
        <taxon>Bacillota</taxon>
        <taxon>Clostridia</taxon>
        <taxon>Lachnospirales</taxon>
        <taxon>Lachnospiraceae</taxon>
        <taxon>Enterocloster</taxon>
    </lineage>
</organism>
<reference evidence="11 12" key="1">
    <citation type="submission" date="2011-04" db="EMBL/GenBank/DDBJ databases">
        <title>The Genome Sequence of Clostridium citroniae WAL-19142.</title>
        <authorList>
            <consortium name="The Broad Institute Genome Sequencing Platform"/>
            <person name="Earl A."/>
            <person name="Ward D."/>
            <person name="Feldgarden M."/>
            <person name="Gevers D."/>
            <person name="Warren Y.A."/>
            <person name="Tyrrell K.L."/>
            <person name="Citron D.M."/>
            <person name="Goldstein E.J."/>
            <person name="Daigneault M."/>
            <person name="Allen-Vercoe E."/>
            <person name="Young S.K."/>
            <person name="Zeng Q."/>
            <person name="Gargeya S."/>
            <person name="Fitzgerald M."/>
            <person name="Haas B."/>
            <person name="Abouelleil A."/>
            <person name="Alvarado L."/>
            <person name="Arachchi H.M."/>
            <person name="Berlin A."/>
            <person name="Brown A."/>
            <person name="Chapman S.B."/>
            <person name="Chen Z."/>
            <person name="Dunbar C."/>
            <person name="Freedman E."/>
            <person name="Gearin G."/>
            <person name="Gellesch M."/>
            <person name="Goldberg J."/>
            <person name="Griggs A."/>
            <person name="Gujja S."/>
            <person name="Heilman E.R."/>
            <person name="Heiman D."/>
            <person name="Howarth C."/>
            <person name="Larson L."/>
            <person name="Lui A."/>
            <person name="MacDonald P.J."/>
            <person name="Mehta T."/>
            <person name="Montmayeur A."/>
            <person name="Murphy C."/>
            <person name="Neiman D."/>
            <person name="Pearson M."/>
            <person name="Priest M."/>
            <person name="Roberts A."/>
            <person name="Saif S."/>
            <person name="Shea T."/>
            <person name="Shenoy N."/>
            <person name="Sisk P."/>
            <person name="Stolte C."/>
            <person name="Sykes S."/>
            <person name="White J."/>
            <person name="Yandava C."/>
            <person name="Wortman J."/>
            <person name="Nusbaum C."/>
            <person name="Birren B."/>
        </authorList>
    </citation>
    <scope>NUCLEOTIDE SEQUENCE [LARGE SCALE GENOMIC DNA]</scope>
    <source>
        <strain evidence="11 12">WAL-19142</strain>
    </source>
</reference>
<dbReference type="InterPro" id="IPR045070">
    <property type="entry name" value="MATE_MepA-like"/>
</dbReference>
<dbReference type="InterPro" id="IPR048279">
    <property type="entry name" value="MdtK-like"/>
</dbReference>
<keyword evidence="7 10" id="KW-1133">Transmembrane helix</keyword>
<dbReference type="GO" id="GO:0015297">
    <property type="term" value="F:antiporter activity"/>
    <property type="evidence" value="ECO:0007669"/>
    <property type="project" value="InterPro"/>
</dbReference>
<dbReference type="EMBL" id="ADLK01000027">
    <property type="protein sequence ID" value="KMW17340.1"/>
    <property type="molecule type" value="Genomic_DNA"/>
</dbReference>
<evidence type="ECO:0000256" key="7">
    <source>
        <dbReference type="ARBA" id="ARBA00022989"/>
    </source>
</evidence>
<keyword evidence="4" id="KW-0813">Transport</keyword>
<proteinExistence type="inferred from homology"/>
<feature type="transmembrane region" description="Helical" evidence="10">
    <location>
        <begin position="242"/>
        <end position="264"/>
    </location>
</feature>
<keyword evidence="6 10" id="KW-0812">Transmembrane</keyword>
<keyword evidence="9" id="KW-0046">Antibiotic resistance</keyword>
<evidence type="ECO:0000256" key="1">
    <source>
        <dbReference type="ARBA" id="ARBA00004651"/>
    </source>
</evidence>
<dbReference type="GeneID" id="93166184"/>
<feature type="transmembrane region" description="Helical" evidence="10">
    <location>
        <begin position="201"/>
        <end position="221"/>
    </location>
</feature>
<name>A0A0J9ENM4_9FIRM</name>
<accession>A0A0J9ENM4</accession>
<evidence type="ECO:0000256" key="2">
    <source>
        <dbReference type="ARBA" id="ARBA00008417"/>
    </source>
</evidence>
<evidence type="ECO:0000256" key="9">
    <source>
        <dbReference type="ARBA" id="ARBA00023251"/>
    </source>
</evidence>
<dbReference type="GO" id="GO:0042910">
    <property type="term" value="F:xenobiotic transmembrane transporter activity"/>
    <property type="evidence" value="ECO:0007669"/>
    <property type="project" value="InterPro"/>
</dbReference>
<feature type="transmembrane region" description="Helical" evidence="10">
    <location>
        <begin position="276"/>
        <end position="298"/>
    </location>
</feature>